<evidence type="ECO:0000313" key="4">
    <source>
        <dbReference type="Proteomes" id="UP000663829"/>
    </source>
</evidence>
<dbReference type="EMBL" id="CAJNOQ010003004">
    <property type="protein sequence ID" value="CAF0990360.1"/>
    <property type="molecule type" value="Genomic_DNA"/>
</dbReference>
<feature type="coiled-coil region" evidence="1">
    <location>
        <begin position="5"/>
        <end position="104"/>
    </location>
</feature>
<dbReference type="AlphaFoldDB" id="A0A814G1C5"/>
<dbReference type="Proteomes" id="UP000663829">
    <property type="component" value="Unassembled WGS sequence"/>
</dbReference>
<dbReference type="OrthoDB" id="10062723at2759"/>
<keyword evidence="1" id="KW-0175">Coiled coil</keyword>
<name>A0A814G1C5_9BILA</name>
<proteinExistence type="predicted"/>
<protein>
    <submittedName>
        <fullName evidence="2">Uncharacterized protein</fullName>
    </submittedName>
</protein>
<reference evidence="2" key="1">
    <citation type="submission" date="2021-02" db="EMBL/GenBank/DDBJ databases">
        <authorList>
            <person name="Nowell W R."/>
        </authorList>
    </citation>
    <scope>NUCLEOTIDE SEQUENCE</scope>
</reference>
<dbReference type="EMBL" id="CAJOBC010003004">
    <property type="protein sequence ID" value="CAF3762383.1"/>
    <property type="molecule type" value="Genomic_DNA"/>
</dbReference>
<sequence length="414" mass="47245">MANRIEKINLEMDKAQTQIDKVETRIDKVESEIDEVKSHIEKTEKQIGDIDDKYKNNESEVNKDELYKFKNMLQEKSNKLQEEKNKLQEEKNKLRQEKIILLELLLKVTSKNTGRNMRAEKRKSFPGPKSASHWNEDILKSYEIVILPTTQLSVLLGQEPTRKSARCEAVETACLSISAETVRDKNFPSDPNAMWLAKLIYLTTSYGCYESAVDDMVHCILHLLGFNDINLVVLSRNKLHFKMANGEAEATADITVLDLKNNFRLAVVEDKRTIAERVDYVDELLHPKPSECQLVAEAIAAAQFNREKKSKVRAHSASTSTANVVCYSEPTQIPLFMIRIRGETFTFYSHAFSNMILDAVAENITPTETTAISKFSVEKENSVVYELSILFKSDRELIFTILDQIQQILQKCAA</sequence>
<keyword evidence="4" id="KW-1185">Reference proteome</keyword>
<gene>
    <name evidence="2" type="ORF">GPM918_LOCUS13221</name>
    <name evidence="3" type="ORF">SRO942_LOCUS13221</name>
</gene>
<evidence type="ECO:0000313" key="3">
    <source>
        <dbReference type="EMBL" id="CAF3762383.1"/>
    </source>
</evidence>
<accession>A0A814G1C5</accession>
<dbReference type="Gene3D" id="1.20.5.1070">
    <property type="entry name" value="Head and neck region of the ectodomain of NDV fusion glycoprotein"/>
    <property type="match status" value="1"/>
</dbReference>
<dbReference type="Proteomes" id="UP000681722">
    <property type="component" value="Unassembled WGS sequence"/>
</dbReference>
<organism evidence="2 4">
    <name type="scientific">Didymodactylos carnosus</name>
    <dbReference type="NCBI Taxonomy" id="1234261"/>
    <lineage>
        <taxon>Eukaryota</taxon>
        <taxon>Metazoa</taxon>
        <taxon>Spiralia</taxon>
        <taxon>Gnathifera</taxon>
        <taxon>Rotifera</taxon>
        <taxon>Eurotatoria</taxon>
        <taxon>Bdelloidea</taxon>
        <taxon>Philodinida</taxon>
        <taxon>Philodinidae</taxon>
        <taxon>Didymodactylos</taxon>
    </lineage>
</organism>
<comment type="caution">
    <text evidence="2">The sequence shown here is derived from an EMBL/GenBank/DDBJ whole genome shotgun (WGS) entry which is preliminary data.</text>
</comment>
<evidence type="ECO:0000313" key="2">
    <source>
        <dbReference type="EMBL" id="CAF0990360.1"/>
    </source>
</evidence>
<evidence type="ECO:0000256" key="1">
    <source>
        <dbReference type="SAM" id="Coils"/>
    </source>
</evidence>